<reference evidence="10" key="2">
    <citation type="submission" date="2020-09" db="EMBL/GenBank/DDBJ databases">
        <authorList>
            <person name="Sun Q."/>
            <person name="Ohkuma M."/>
        </authorList>
    </citation>
    <scope>NUCLEOTIDE SEQUENCE</scope>
    <source>
        <strain evidence="10">JCM 3172</strain>
    </source>
</reference>
<dbReference type="Gene3D" id="1.10.246.70">
    <property type="match status" value="1"/>
</dbReference>
<name>A0A918LM76_9ACTN</name>
<dbReference type="InterPro" id="IPR005674">
    <property type="entry name" value="CocE/Ser_esterase"/>
</dbReference>
<dbReference type="InterPro" id="IPR008979">
    <property type="entry name" value="Galactose-bd-like_sf"/>
</dbReference>
<dbReference type="GO" id="GO:0004177">
    <property type="term" value="F:aminopeptidase activity"/>
    <property type="evidence" value="ECO:0007669"/>
    <property type="project" value="UniProtKB-KW"/>
</dbReference>
<evidence type="ECO:0000256" key="8">
    <source>
        <dbReference type="ARBA" id="ARBA00030045"/>
    </source>
</evidence>
<dbReference type="PRINTS" id="PR00923">
    <property type="entry name" value="LACTOPTASE"/>
</dbReference>
<proteinExistence type="inferred from homology"/>
<feature type="domain" description="Xaa-Pro dipeptidyl-peptidase C-terminal" evidence="9">
    <location>
        <begin position="394"/>
        <end position="644"/>
    </location>
</feature>
<evidence type="ECO:0000259" key="9">
    <source>
        <dbReference type="SMART" id="SM00939"/>
    </source>
</evidence>
<dbReference type="GO" id="GO:0008239">
    <property type="term" value="F:dipeptidyl-peptidase activity"/>
    <property type="evidence" value="ECO:0007669"/>
    <property type="project" value="UniProtKB-EC"/>
</dbReference>
<dbReference type="SUPFAM" id="SSF53474">
    <property type="entry name" value="alpha/beta-Hydrolases"/>
    <property type="match status" value="1"/>
</dbReference>
<evidence type="ECO:0000256" key="1">
    <source>
        <dbReference type="ARBA" id="ARBA00000123"/>
    </source>
</evidence>
<dbReference type="AlphaFoldDB" id="A0A918LM76"/>
<dbReference type="NCBIfam" id="NF003780">
    <property type="entry name" value="PRK05371.1-1"/>
    <property type="match status" value="1"/>
</dbReference>
<protein>
    <recommendedName>
        <fullName evidence="3">Xaa-Pro dipeptidyl-peptidase</fullName>
        <ecNumber evidence="3">3.4.14.11</ecNumber>
    </recommendedName>
    <alternativeName>
        <fullName evidence="8">X-prolyl-dipeptidyl aminopeptidase</fullName>
    </alternativeName>
</protein>
<evidence type="ECO:0000256" key="6">
    <source>
        <dbReference type="ARBA" id="ARBA00022801"/>
    </source>
</evidence>
<comment type="catalytic activity">
    <reaction evidence="1">
        <text>Hydrolyzes Xaa-Pro-|- bonds to release unblocked, N-terminal dipeptides from substrates including Ala-Pro-|-p-nitroanilide and (sequentially) Tyr-Pro-|-Phe-Pro-|-Gly-Pro-|-Ile.</text>
        <dbReference type="EC" id="3.4.14.11"/>
    </reaction>
</comment>
<dbReference type="RefSeq" id="WP_189200661.1">
    <property type="nucleotide sequence ID" value="NZ_BMQQ01000004.1"/>
</dbReference>
<dbReference type="InterPro" id="IPR008252">
    <property type="entry name" value="Pept_S15_Xpro"/>
</dbReference>
<comment type="caution">
    <text evidence="10">The sequence shown here is derived from an EMBL/GenBank/DDBJ whole genome shotgun (WGS) entry which is preliminary data.</text>
</comment>
<dbReference type="NCBIfam" id="TIGR00976">
    <property type="entry name" value="CocE_NonD"/>
    <property type="match status" value="1"/>
</dbReference>
<dbReference type="InterPro" id="IPR029058">
    <property type="entry name" value="AB_hydrolase_fold"/>
</dbReference>
<dbReference type="Pfam" id="PF08530">
    <property type="entry name" value="PepX_C"/>
    <property type="match status" value="1"/>
</dbReference>
<sequence length="647" mass="70044">MTRPTRSSAPPTPRHRRPGVRVVVLALAASLITAVPTTGARAEDAPAPLIADGRTQPVHSRADAIFQQVDIETGTDSDRDGALDTVRMRILRPKATGTGLKVPTIIEASPYWGGGNDVPFHAVDLDEDGLPGRRTAARLPALIGPAPRAAANAGPVVFPGYTDNYFLPRGYAVAQLDSIGTGGSTGCPTSGSHEETLGAKAAVDWLAGRTRAWDLQGRPVAADWSTGDSAMMGISYNGTLPTAVAATGVEGLKAIVPIAGISSWYDYYRAGGGVVAPGGYQGEDADILAKAVHSRADRTVCGPLLDRLTAEQGRETGDFTRFWQERDYLKDVAKIKAGVFLVHGLNDWNVRTRHAGRLWEELTEHGVPRKLWLHQAGHSNPMPLRMEEWLGGLHQWFDHWLYGLDNGALDGPKAEIEQADFSWRAQVHWPAPGTRPLTLHLTADGLASRPDRPRVQSLTDAGRTVRAEDLVAGPDAAHPHRLAYTTGPLARDLRLAGTPELSVRASLDGSSPYVTALLVDYGTDTRATAATTADTSQLICYGQGVPGDTGCAYRTRHRTETADFKIVSRGWLDIRNRHTPARQSEVTEGREYRLEWEMQPQDYVFKQGHRLGVVLISTDHDHTLRYPAGTVMTVRTGVSSVTLPVTR</sequence>
<evidence type="ECO:0000313" key="10">
    <source>
        <dbReference type="EMBL" id="GGT23799.1"/>
    </source>
</evidence>
<comment type="similarity">
    <text evidence="2">Belongs to the peptidase S15 family.</text>
</comment>
<keyword evidence="4" id="KW-0031">Aminopeptidase</keyword>
<evidence type="ECO:0000256" key="3">
    <source>
        <dbReference type="ARBA" id="ARBA00012463"/>
    </source>
</evidence>
<dbReference type="SMART" id="SM00939">
    <property type="entry name" value="PepX_C"/>
    <property type="match status" value="1"/>
</dbReference>
<dbReference type="Proteomes" id="UP000619486">
    <property type="component" value="Unassembled WGS sequence"/>
</dbReference>
<dbReference type="GO" id="GO:0006508">
    <property type="term" value="P:proteolysis"/>
    <property type="evidence" value="ECO:0007669"/>
    <property type="project" value="UniProtKB-KW"/>
</dbReference>
<reference evidence="10" key="1">
    <citation type="journal article" date="2014" name="Int. J. Syst. Evol. Microbiol.">
        <title>Complete genome sequence of Corynebacterium casei LMG S-19264T (=DSM 44701T), isolated from a smear-ripened cheese.</title>
        <authorList>
            <consortium name="US DOE Joint Genome Institute (JGI-PGF)"/>
            <person name="Walter F."/>
            <person name="Albersmeier A."/>
            <person name="Kalinowski J."/>
            <person name="Ruckert C."/>
        </authorList>
    </citation>
    <scope>NUCLEOTIDE SEQUENCE</scope>
    <source>
        <strain evidence="10">JCM 3172</strain>
    </source>
</reference>
<evidence type="ECO:0000313" key="11">
    <source>
        <dbReference type="Proteomes" id="UP000619486"/>
    </source>
</evidence>
<dbReference type="InterPro" id="IPR000383">
    <property type="entry name" value="Xaa-Pro-like_dom"/>
</dbReference>
<dbReference type="InterPro" id="IPR013736">
    <property type="entry name" value="Xaa-Pro_dipept_C"/>
</dbReference>
<dbReference type="EC" id="3.4.14.11" evidence="3"/>
<organism evidence="10 11">
    <name type="scientific">Streptomyces purpureus</name>
    <dbReference type="NCBI Taxonomy" id="1951"/>
    <lineage>
        <taxon>Bacteria</taxon>
        <taxon>Bacillati</taxon>
        <taxon>Actinomycetota</taxon>
        <taxon>Actinomycetes</taxon>
        <taxon>Kitasatosporales</taxon>
        <taxon>Streptomycetaceae</taxon>
        <taxon>Streptomyces</taxon>
    </lineage>
</organism>
<gene>
    <name evidence="10" type="primary">pepX</name>
    <name evidence="10" type="ORF">GCM10014713_15970</name>
</gene>
<accession>A0A918LM76</accession>
<keyword evidence="11" id="KW-1185">Reference proteome</keyword>
<evidence type="ECO:0000256" key="2">
    <source>
        <dbReference type="ARBA" id="ARBA00010819"/>
    </source>
</evidence>
<evidence type="ECO:0000256" key="4">
    <source>
        <dbReference type="ARBA" id="ARBA00022438"/>
    </source>
</evidence>
<dbReference type="EMBL" id="BMQQ01000004">
    <property type="protein sequence ID" value="GGT23799.1"/>
    <property type="molecule type" value="Genomic_DNA"/>
</dbReference>
<dbReference type="Gene3D" id="3.40.50.1820">
    <property type="entry name" value="alpha/beta hydrolase"/>
    <property type="match status" value="1"/>
</dbReference>
<keyword evidence="5" id="KW-0645">Protease</keyword>
<dbReference type="Pfam" id="PF02129">
    <property type="entry name" value="Peptidase_S15"/>
    <property type="match status" value="1"/>
</dbReference>
<evidence type="ECO:0000256" key="7">
    <source>
        <dbReference type="ARBA" id="ARBA00022825"/>
    </source>
</evidence>
<dbReference type="GO" id="GO:0008236">
    <property type="term" value="F:serine-type peptidase activity"/>
    <property type="evidence" value="ECO:0007669"/>
    <property type="project" value="UniProtKB-KW"/>
</dbReference>
<evidence type="ECO:0000256" key="5">
    <source>
        <dbReference type="ARBA" id="ARBA00022670"/>
    </source>
</evidence>
<keyword evidence="7" id="KW-0720">Serine protease</keyword>
<dbReference type="SUPFAM" id="SSF49785">
    <property type="entry name" value="Galactose-binding domain-like"/>
    <property type="match status" value="1"/>
</dbReference>
<dbReference type="Gene3D" id="2.60.120.260">
    <property type="entry name" value="Galactose-binding domain-like"/>
    <property type="match status" value="1"/>
</dbReference>
<keyword evidence="6" id="KW-0378">Hydrolase</keyword>